<accession>K9VJX6</accession>
<name>K9VJX6_9CYAN</name>
<proteinExistence type="predicted"/>
<reference evidence="1 2" key="1">
    <citation type="submission" date="2012-05" db="EMBL/GenBank/DDBJ databases">
        <title>Finished chromosome of genome of Oscillatoria sp. PCC 7112.</title>
        <authorList>
            <consortium name="US DOE Joint Genome Institute"/>
            <person name="Gugger M."/>
            <person name="Coursin T."/>
            <person name="Rippka R."/>
            <person name="Tandeau De Marsac N."/>
            <person name="Huntemann M."/>
            <person name="Wei C.-L."/>
            <person name="Han J."/>
            <person name="Detter J.C."/>
            <person name="Han C."/>
            <person name="Tapia R."/>
            <person name="Davenport K."/>
            <person name="Daligault H."/>
            <person name="Erkkila T."/>
            <person name="Gu W."/>
            <person name="Munk A.C.C."/>
            <person name="Teshima H."/>
            <person name="Xu Y."/>
            <person name="Chain P."/>
            <person name="Chen A."/>
            <person name="Krypides N."/>
            <person name="Mavromatis K."/>
            <person name="Markowitz V."/>
            <person name="Szeto E."/>
            <person name="Ivanova N."/>
            <person name="Mikhailova N."/>
            <person name="Ovchinnikova G."/>
            <person name="Pagani I."/>
            <person name="Pati A."/>
            <person name="Goodwin L."/>
            <person name="Peters L."/>
            <person name="Pitluck S."/>
            <person name="Woyke T."/>
            <person name="Kerfeld C."/>
        </authorList>
    </citation>
    <scope>NUCLEOTIDE SEQUENCE [LARGE SCALE GENOMIC DNA]</scope>
    <source>
        <strain evidence="1 2">PCC 7112</strain>
    </source>
</reference>
<dbReference type="HOGENOM" id="CLU_3027931_0_0_3"/>
<protein>
    <submittedName>
        <fullName evidence="1">Uncharacterized protein</fullName>
    </submittedName>
</protein>
<organism evidence="1 2">
    <name type="scientific">Phormidium nigroviride PCC 7112</name>
    <dbReference type="NCBI Taxonomy" id="179408"/>
    <lineage>
        <taxon>Bacteria</taxon>
        <taxon>Bacillati</taxon>
        <taxon>Cyanobacteriota</taxon>
        <taxon>Cyanophyceae</taxon>
        <taxon>Oscillatoriophycideae</taxon>
        <taxon>Oscillatoriales</taxon>
        <taxon>Oscillatoriaceae</taxon>
        <taxon>Phormidium</taxon>
    </lineage>
</organism>
<dbReference type="Proteomes" id="UP000010478">
    <property type="component" value="Chromosome"/>
</dbReference>
<sequence length="55" mass="5939">MSTLVVTDEIVPARITSLQLVGSEDSWFSSKIEEGSPHYIADTGYVSGHEIITNG</sequence>
<keyword evidence="2" id="KW-1185">Reference proteome</keyword>
<evidence type="ECO:0000313" key="1">
    <source>
        <dbReference type="EMBL" id="AFZ08256.1"/>
    </source>
</evidence>
<dbReference type="KEGG" id="oni:Osc7112_3919"/>
<dbReference type="EMBL" id="CP003614">
    <property type="protein sequence ID" value="AFZ08256.1"/>
    <property type="molecule type" value="Genomic_DNA"/>
</dbReference>
<dbReference type="AlphaFoldDB" id="K9VJX6"/>
<gene>
    <name evidence="1" type="ORF">Osc7112_3919</name>
</gene>
<dbReference type="RefSeq" id="WP_015177507.1">
    <property type="nucleotide sequence ID" value="NC_019729.1"/>
</dbReference>
<evidence type="ECO:0000313" key="2">
    <source>
        <dbReference type="Proteomes" id="UP000010478"/>
    </source>
</evidence>